<organism evidence="2 3">
    <name type="scientific">Mycena sanguinolenta</name>
    <dbReference type="NCBI Taxonomy" id="230812"/>
    <lineage>
        <taxon>Eukaryota</taxon>
        <taxon>Fungi</taxon>
        <taxon>Dikarya</taxon>
        <taxon>Basidiomycota</taxon>
        <taxon>Agaricomycotina</taxon>
        <taxon>Agaricomycetes</taxon>
        <taxon>Agaricomycetidae</taxon>
        <taxon>Agaricales</taxon>
        <taxon>Marasmiineae</taxon>
        <taxon>Mycenaceae</taxon>
        <taxon>Mycena</taxon>
    </lineage>
</organism>
<comment type="caution">
    <text evidence="2">The sequence shown here is derived from an EMBL/GenBank/DDBJ whole genome shotgun (WGS) entry which is preliminary data.</text>
</comment>
<accession>A0A8H6YFZ3</accession>
<dbReference type="Proteomes" id="UP000623467">
    <property type="component" value="Unassembled WGS sequence"/>
</dbReference>
<dbReference type="OrthoDB" id="3357408at2759"/>
<keyword evidence="1" id="KW-1133">Transmembrane helix</keyword>
<name>A0A8H6YFZ3_9AGAR</name>
<feature type="transmembrane region" description="Helical" evidence="1">
    <location>
        <begin position="143"/>
        <end position="163"/>
    </location>
</feature>
<sequence>MIAPRDDSNSFPITEAQLTGHYFETLGYGMYLVTCCLCAQTLFWIPQPGGGERLRRRSEIRWLLVSVFSFLFVVSTFDDIIGLVHMILAFVKYKGPGGAQGELTNIHEWINIVRSFDQIGIMIVGDFVLIYRCFVVYGRRLSAIAVSFILYLAGIAMGIKLMQVEITTSNAAITLNSNVIKPWWSAFFAITAAQNVLTTSLLVWRIWRVEHQNERFRASRNTSLPAPVHQPRLRKVIRVIAESGLAYSTLVFVTFVVSLCNSNTLYPVSDAALQTTGITFNIIIIRSTPRRDDEFTDFDQTERGITSQAEGWGAGRAFSGLQFISHATADQRKTTERVSVNVTIRSTTDRLDDGESQVDAYSMKEVATK</sequence>
<feature type="transmembrane region" description="Helical" evidence="1">
    <location>
        <begin position="183"/>
        <end position="207"/>
    </location>
</feature>
<dbReference type="AlphaFoldDB" id="A0A8H6YFZ3"/>
<keyword evidence="3" id="KW-1185">Reference proteome</keyword>
<keyword evidence="1" id="KW-0472">Membrane</keyword>
<gene>
    <name evidence="2" type="ORF">MSAN_01324400</name>
</gene>
<dbReference type="EMBL" id="JACAZH010000010">
    <property type="protein sequence ID" value="KAF7357290.1"/>
    <property type="molecule type" value="Genomic_DNA"/>
</dbReference>
<evidence type="ECO:0000256" key="1">
    <source>
        <dbReference type="SAM" id="Phobius"/>
    </source>
</evidence>
<proteinExistence type="predicted"/>
<evidence type="ECO:0000313" key="3">
    <source>
        <dbReference type="Proteomes" id="UP000623467"/>
    </source>
</evidence>
<feature type="transmembrane region" description="Helical" evidence="1">
    <location>
        <begin position="111"/>
        <end position="131"/>
    </location>
</feature>
<protein>
    <submittedName>
        <fullName evidence="2">Uncharacterized protein</fullName>
    </submittedName>
</protein>
<keyword evidence="1" id="KW-0812">Transmembrane</keyword>
<reference evidence="2" key="1">
    <citation type="submission" date="2020-05" db="EMBL/GenBank/DDBJ databases">
        <title>Mycena genomes resolve the evolution of fungal bioluminescence.</title>
        <authorList>
            <person name="Tsai I.J."/>
        </authorList>
    </citation>
    <scope>NUCLEOTIDE SEQUENCE</scope>
    <source>
        <strain evidence="2">160909Yilan</strain>
    </source>
</reference>
<feature type="transmembrane region" description="Helical" evidence="1">
    <location>
        <begin position="67"/>
        <end position="91"/>
    </location>
</feature>
<evidence type="ECO:0000313" key="2">
    <source>
        <dbReference type="EMBL" id="KAF7357290.1"/>
    </source>
</evidence>